<dbReference type="Pfam" id="PF04055">
    <property type="entry name" value="Radical_SAM"/>
    <property type="match status" value="1"/>
</dbReference>
<reference evidence="8" key="1">
    <citation type="submission" date="2019-08" db="EMBL/GenBank/DDBJ databases">
        <authorList>
            <person name="Kucharzyk K."/>
            <person name="Murdoch R.W."/>
            <person name="Higgins S."/>
            <person name="Loffler F."/>
        </authorList>
    </citation>
    <scope>NUCLEOTIDE SEQUENCE</scope>
</reference>
<dbReference type="PANTHER" id="PTHR30352:SF5">
    <property type="entry name" value="PYRUVATE FORMATE-LYASE 1-ACTIVATING ENZYME"/>
    <property type="match status" value="1"/>
</dbReference>
<dbReference type="InterPro" id="IPR034457">
    <property type="entry name" value="Organic_radical-activating"/>
</dbReference>
<sequence>MLVTNGFINHEPLAELLPFIDAMNIDIKAFNNEYYHKICAGRLEDVKRTVEQAAKACHVEITTLIVPNLNDSQTELRELAEWLACISKDIPLHFSRYFPNYKMQEQPTPLKTMQMAYETARKYLNYAYLGNVGSSGSDTYCPQCGQVVIDRHEDKGYLTDDNKCLTCGMQIKISGTVAF</sequence>
<protein>
    <recommendedName>
        <fullName evidence="7">Radical SAM core domain-containing protein</fullName>
    </recommendedName>
</protein>
<dbReference type="InterPro" id="IPR013785">
    <property type="entry name" value="Aldolase_TIM"/>
</dbReference>
<dbReference type="GO" id="GO:0051539">
    <property type="term" value="F:4 iron, 4 sulfur cluster binding"/>
    <property type="evidence" value="ECO:0007669"/>
    <property type="project" value="UniProtKB-KW"/>
</dbReference>
<accession>A0A645G094</accession>
<keyword evidence="2" id="KW-0004">4Fe-4S</keyword>
<evidence type="ECO:0000256" key="6">
    <source>
        <dbReference type="ARBA" id="ARBA00023014"/>
    </source>
</evidence>
<organism evidence="8">
    <name type="scientific">bioreactor metagenome</name>
    <dbReference type="NCBI Taxonomy" id="1076179"/>
    <lineage>
        <taxon>unclassified sequences</taxon>
        <taxon>metagenomes</taxon>
        <taxon>ecological metagenomes</taxon>
    </lineage>
</organism>
<comment type="caution">
    <text evidence="8">The sequence shown here is derived from an EMBL/GenBank/DDBJ whole genome shotgun (WGS) entry which is preliminary data.</text>
</comment>
<dbReference type="InterPro" id="IPR058240">
    <property type="entry name" value="rSAM_sf"/>
</dbReference>
<keyword evidence="3" id="KW-0949">S-adenosyl-L-methionine</keyword>
<gene>
    <name evidence="8" type="ORF">SDC9_167609</name>
</gene>
<dbReference type="SUPFAM" id="SSF102114">
    <property type="entry name" value="Radical SAM enzymes"/>
    <property type="match status" value="1"/>
</dbReference>
<proteinExistence type="predicted"/>
<dbReference type="GO" id="GO:0003824">
    <property type="term" value="F:catalytic activity"/>
    <property type="evidence" value="ECO:0007669"/>
    <property type="project" value="InterPro"/>
</dbReference>
<dbReference type="Gene3D" id="3.20.20.70">
    <property type="entry name" value="Aldolase class I"/>
    <property type="match status" value="1"/>
</dbReference>
<evidence type="ECO:0000313" key="8">
    <source>
        <dbReference type="EMBL" id="MPN20231.1"/>
    </source>
</evidence>
<dbReference type="AlphaFoldDB" id="A0A645G094"/>
<dbReference type="EMBL" id="VSSQ01067925">
    <property type="protein sequence ID" value="MPN20231.1"/>
    <property type="molecule type" value="Genomic_DNA"/>
</dbReference>
<evidence type="ECO:0000256" key="5">
    <source>
        <dbReference type="ARBA" id="ARBA00023004"/>
    </source>
</evidence>
<evidence type="ECO:0000256" key="3">
    <source>
        <dbReference type="ARBA" id="ARBA00022691"/>
    </source>
</evidence>
<evidence type="ECO:0000256" key="4">
    <source>
        <dbReference type="ARBA" id="ARBA00022723"/>
    </source>
</evidence>
<comment type="cofactor">
    <cofactor evidence="1">
        <name>[4Fe-4S] cluster</name>
        <dbReference type="ChEBI" id="CHEBI:49883"/>
    </cofactor>
</comment>
<evidence type="ECO:0000256" key="1">
    <source>
        <dbReference type="ARBA" id="ARBA00001966"/>
    </source>
</evidence>
<keyword evidence="6" id="KW-0411">Iron-sulfur</keyword>
<keyword evidence="4" id="KW-0479">Metal-binding</keyword>
<name>A0A645G094_9ZZZZ</name>
<keyword evidence="5" id="KW-0408">Iron</keyword>
<dbReference type="PANTHER" id="PTHR30352">
    <property type="entry name" value="PYRUVATE FORMATE-LYASE-ACTIVATING ENZYME"/>
    <property type="match status" value="1"/>
</dbReference>
<feature type="domain" description="Radical SAM core" evidence="7">
    <location>
        <begin position="2"/>
        <end position="76"/>
    </location>
</feature>
<dbReference type="GO" id="GO:0046872">
    <property type="term" value="F:metal ion binding"/>
    <property type="evidence" value="ECO:0007669"/>
    <property type="project" value="UniProtKB-KW"/>
</dbReference>
<dbReference type="InterPro" id="IPR007197">
    <property type="entry name" value="rSAM"/>
</dbReference>
<evidence type="ECO:0000256" key="2">
    <source>
        <dbReference type="ARBA" id="ARBA00022485"/>
    </source>
</evidence>
<evidence type="ECO:0000259" key="7">
    <source>
        <dbReference type="Pfam" id="PF04055"/>
    </source>
</evidence>